<evidence type="ECO:0000256" key="4">
    <source>
        <dbReference type="ARBA" id="ARBA00022801"/>
    </source>
</evidence>
<dbReference type="Pfam" id="PF00962">
    <property type="entry name" value="A_deaminase"/>
    <property type="match status" value="1"/>
</dbReference>
<dbReference type="GO" id="GO:0046872">
    <property type="term" value="F:metal ion binding"/>
    <property type="evidence" value="ECO:0007669"/>
    <property type="project" value="UniProtKB-KW"/>
</dbReference>
<dbReference type="Proteomes" id="UP001139369">
    <property type="component" value="Unassembled WGS sequence"/>
</dbReference>
<keyword evidence="5" id="KW-0862">Zinc</keyword>
<accession>A0A9X1VP41</accession>
<evidence type="ECO:0000256" key="2">
    <source>
        <dbReference type="ARBA" id="ARBA00006676"/>
    </source>
</evidence>
<comment type="cofactor">
    <cofactor evidence="1">
        <name>Zn(2+)</name>
        <dbReference type="ChEBI" id="CHEBI:29105"/>
    </cofactor>
</comment>
<dbReference type="AlphaFoldDB" id="A0A9X1VP41"/>
<dbReference type="SUPFAM" id="SSF51556">
    <property type="entry name" value="Metallo-dependent hydrolases"/>
    <property type="match status" value="1"/>
</dbReference>
<name>A0A9X1VP41_9FLAO</name>
<feature type="domain" description="Adenosine deaminase" evidence="6">
    <location>
        <begin position="55"/>
        <end position="302"/>
    </location>
</feature>
<comment type="similarity">
    <text evidence="2">Belongs to the metallo-dependent hydrolases superfamily. Adenosine and AMP deaminases family.</text>
</comment>
<keyword evidence="3" id="KW-0479">Metal-binding</keyword>
<keyword evidence="8" id="KW-1185">Reference proteome</keyword>
<reference evidence="7" key="1">
    <citation type="submission" date="2022-02" db="EMBL/GenBank/DDBJ databases">
        <title>Polaribacter sp. MSW13, isolated from seawater.</title>
        <authorList>
            <person name="Kristyanto S."/>
            <person name="Jung J."/>
            <person name="Jeon C.O."/>
        </authorList>
    </citation>
    <scope>NUCLEOTIDE SEQUENCE</scope>
    <source>
        <strain evidence="7">MSW13</strain>
    </source>
</reference>
<proteinExistence type="inferred from homology"/>
<dbReference type="Gene3D" id="3.20.20.140">
    <property type="entry name" value="Metal-dependent hydrolases"/>
    <property type="match status" value="1"/>
</dbReference>
<dbReference type="EMBL" id="JAKQYM010000007">
    <property type="protein sequence ID" value="MCI2229700.1"/>
    <property type="molecule type" value="Genomic_DNA"/>
</dbReference>
<dbReference type="GO" id="GO:0005829">
    <property type="term" value="C:cytosol"/>
    <property type="evidence" value="ECO:0007669"/>
    <property type="project" value="TreeGrafter"/>
</dbReference>
<dbReference type="GO" id="GO:0000034">
    <property type="term" value="F:adenine deaminase activity"/>
    <property type="evidence" value="ECO:0007669"/>
    <property type="project" value="TreeGrafter"/>
</dbReference>
<evidence type="ECO:0000313" key="8">
    <source>
        <dbReference type="Proteomes" id="UP001139369"/>
    </source>
</evidence>
<dbReference type="InterPro" id="IPR006330">
    <property type="entry name" value="Ado/ade_deaminase"/>
</dbReference>
<keyword evidence="4" id="KW-0378">Hydrolase</keyword>
<gene>
    <name evidence="7" type="ORF">MC378_11030</name>
</gene>
<protein>
    <recommendedName>
        <fullName evidence="6">Adenosine deaminase domain-containing protein</fullName>
    </recommendedName>
</protein>
<evidence type="ECO:0000259" key="6">
    <source>
        <dbReference type="Pfam" id="PF00962"/>
    </source>
</evidence>
<evidence type="ECO:0000256" key="3">
    <source>
        <dbReference type="ARBA" id="ARBA00022723"/>
    </source>
</evidence>
<sequence length="303" mass="34841">MKYTKETFLKLPKADVHNHFHLGGSQKKLLEKYPNTSINFPKNYDGLVGMIDFIYGHLNKIMLTKVDVVNFMEIAIESSIDDNVTLLEASVDVGLSRFFDDSIEQVISEVKRIKEKYKSKIDFRPDIGINKDLPLEKVYAYGEACIFSGEFNGMDIYGKEANQNLTPFQELFKTAKKNHIKTKAHIGEFSDYNSINETIHLLEPDELQHGINAVESEKTMDLIFERNIRLNVCPQSNISLGTVKDIKQHQVRKLFDKGINVTVNTDDLILFNATVSDELFRLYKNNVFSFDELEIIRQNGFKK</sequence>
<dbReference type="GO" id="GO:0006146">
    <property type="term" value="P:adenine catabolic process"/>
    <property type="evidence" value="ECO:0007669"/>
    <property type="project" value="TreeGrafter"/>
</dbReference>
<evidence type="ECO:0000256" key="1">
    <source>
        <dbReference type="ARBA" id="ARBA00001947"/>
    </source>
</evidence>
<dbReference type="InterPro" id="IPR032466">
    <property type="entry name" value="Metal_Hydrolase"/>
</dbReference>
<dbReference type="PANTHER" id="PTHR43114:SF6">
    <property type="entry name" value="ADENINE DEAMINASE"/>
    <property type="match status" value="1"/>
</dbReference>
<dbReference type="GO" id="GO:0043103">
    <property type="term" value="P:hypoxanthine salvage"/>
    <property type="evidence" value="ECO:0007669"/>
    <property type="project" value="TreeGrafter"/>
</dbReference>
<comment type="caution">
    <text evidence="7">The sequence shown here is derived from an EMBL/GenBank/DDBJ whole genome shotgun (WGS) entry which is preliminary data.</text>
</comment>
<dbReference type="RefSeq" id="WP_242178823.1">
    <property type="nucleotide sequence ID" value="NZ_JAKQYM010000007.1"/>
</dbReference>
<evidence type="ECO:0000256" key="5">
    <source>
        <dbReference type="ARBA" id="ARBA00022833"/>
    </source>
</evidence>
<organism evidence="7 8">
    <name type="scientific">Polaribacter marinus</name>
    <dbReference type="NCBI Taxonomy" id="2916838"/>
    <lineage>
        <taxon>Bacteria</taxon>
        <taxon>Pseudomonadati</taxon>
        <taxon>Bacteroidota</taxon>
        <taxon>Flavobacteriia</taxon>
        <taxon>Flavobacteriales</taxon>
        <taxon>Flavobacteriaceae</taxon>
    </lineage>
</organism>
<dbReference type="PANTHER" id="PTHR43114">
    <property type="entry name" value="ADENINE DEAMINASE"/>
    <property type="match status" value="1"/>
</dbReference>
<dbReference type="InterPro" id="IPR001365">
    <property type="entry name" value="A_deaminase_dom"/>
</dbReference>
<evidence type="ECO:0000313" key="7">
    <source>
        <dbReference type="EMBL" id="MCI2229700.1"/>
    </source>
</evidence>